<dbReference type="InterPro" id="IPR033985">
    <property type="entry name" value="SusD-like_N"/>
</dbReference>
<evidence type="ECO:0000313" key="9">
    <source>
        <dbReference type="EMBL" id="RLT79465.1"/>
    </source>
</evidence>
<dbReference type="Pfam" id="PF14322">
    <property type="entry name" value="SusD-like_3"/>
    <property type="match status" value="1"/>
</dbReference>
<dbReference type="GeneID" id="93048648"/>
<reference evidence="8 11" key="2">
    <citation type="journal article" date="2020" name="Microbiome">
        <title>Single-cell genomics of uncultured bacteria reveals dietary fiber responders in the mouse gut microbiota.</title>
        <authorList>
            <person name="Chijiiwa R."/>
            <person name="Hosokawa M."/>
            <person name="Kogawa M."/>
            <person name="Nishikawa Y."/>
            <person name="Ide K."/>
            <person name="Sakanashi C."/>
            <person name="Takahashi K."/>
            <person name="Takeyama H."/>
        </authorList>
    </citation>
    <scope>NUCLEOTIDE SEQUENCE [LARGE SCALE GENOMIC DNA]</scope>
    <source>
        <strain evidence="8">IMSAGC_001</strain>
    </source>
</reference>
<organism evidence="9 10">
    <name type="scientific">Bacteroides acidifaciens</name>
    <dbReference type="NCBI Taxonomy" id="85831"/>
    <lineage>
        <taxon>Bacteria</taxon>
        <taxon>Pseudomonadati</taxon>
        <taxon>Bacteroidota</taxon>
        <taxon>Bacteroidia</taxon>
        <taxon>Bacteroidales</taxon>
        <taxon>Bacteroidaceae</taxon>
        <taxon>Bacteroides</taxon>
    </lineage>
</organism>
<accession>A0A3L8A5K9</accession>
<dbReference type="SUPFAM" id="SSF48452">
    <property type="entry name" value="TPR-like"/>
    <property type="match status" value="1"/>
</dbReference>
<dbReference type="Proteomes" id="UP000267159">
    <property type="component" value="Unassembled WGS sequence"/>
</dbReference>
<dbReference type="STRING" id="1235814.GCA_000613385_01575"/>
<comment type="caution">
    <text evidence="9">The sequence shown here is derived from an EMBL/GenBank/DDBJ whole genome shotgun (WGS) entry which is preliminary data.</text>
</comment>
<dbReference type="AlphaFoldDB" id="A0A3L8A5K9"/>
<proteinExistence type="inferred from homology"/>
<evidence type="ECO:0000313" key="10">
    <source>
        <dbReference type="Proteomes" id="UP000267159"/>
    </source>
</evidence>
<keyword evidence="5" id="KW-0998">Cell outer membrane</keyword>
<evidence type="ECO:0000256" key="2">
    <source>
        <dbReference type="ARBA" id="ARBA00006275"/>
    </source>
</evidence>
<dbReference type="Pfam" id="PF07980">
    <property type="entry name" value="SusD_RagB"/>
    <property type="match status" value="1"/>
</dbReference>
<dbReference type="EMBL" id="BLLS01000040">
    <property type="protein sequence ID" value="GFH86403.1"/>
    <property type="molecule type" value="Genomic_DNA"/>
</dbReference>
<dbReference type="GO" id="GO:0009279">
    <property type="term" value="C:cell outer membrane"/>
    <property type="evidence" value="ECO:0007669"/>
    <property type="project" value="UniProtKB-SubCell"/>
</dbReference>
<comment type="subcellular location">
    <subcellularLocation>
        <location evidence="1">Cell outer membrane</location>
    </subcellularLocation>
</comment>
<name>A0A3L8A5K9_9BACE</name>
<reference evidence="9 10" key="1">
    <citation type="submission" date="2018-09" db="EMBL/GenBank/DDBJ databases">
        <title>Murine metabolic-syndrome-specific gut microbial biobank.</title>
        <authorList>
            <person name="Liu C."/>
        </authorList>
    </citation>
    <scope>NUCLEOTIDE SEQUENCE [LARGE SCALE GENOMIC DNA]</scope>
    <source>
        <strain evidence="9 10">0.1X-D8-26</strain>
    </source>
</reference>
<dbReference type="EMBL" id="RAZM01000048">
    <property type="protein sequence ID" value="RLT79465.1"/>
    <property type="molecule type" value="Genomic_DNA"/>
</dbReference>
<keyword evidence="3" id="KW-0732">Signal</keyword>
<evidence type="ECO:0000256" key="3">
    <source>
        <dbReference type="ARBA" id="ARBA00022729"/>
    </source>
</evidence>
<gene>
    <name evidence="9" type="ORF">D7Y07_13570</name>
    <name evidence="8" type="ORF">IMSAGC001_01811</name>
</gene>
<sequence length="585" mass="65468">MKKIITICAFAACLTGCDDLFEPAIENNLGLEYMYENSQYAEGILANAYTRIPCAGYSFNDVATDDAVSNDAENSWRKIASGMWTANNNPADRWTSCRSAIQYINLFLANADKVKWAKDEVVAQMFCDREKAEAYGLRAMYMYYLLEAHAGYTEDGVLMGVPILTEPEAAGSNFNVPRSTFVDCMKALKEDARLALEGLPWEYGDAAEMQRLSAKYAGADQSKVTRVFGANFIGRMSGKVVEAFVAKADLLAASPAYSDQSGVDWKTAAASAAKVLNHIGGVDGMDPTGWTWYCNADDIENLSPTESPAEILWRGERAKSLSLEEDNFPPTLYGNGRINPTQNLVDAFPMLNGYPVSHQSGEYDENLPYANRDPRLEAYILYNGGKAGNTNKEIFTAADGTTNDALNKVVGRSTRTGYYLRKLLRQDISLDPNAKADQYHYTPRIRYTEIFLAYAEAANQAYGPQNKGGNSYSAYDVMKKLRHRAGIGLDNGDAYLESIKNDQAKMAELIRNERRIELCFEGFRFWDLRRWKSNLTEAAKGMNISGTRYTPMEVDKRSFSEYMYYGPIPYSEVLKYDELKQNQGW</sequence>
<dbReference type="InterPro" id="IPR012944">
    <property type="entry name" value="SusD_RagB_dom"/>
</dbReference>
<evidence type="ECO:0000259" key="6">
    <source>
        <dbReference type="Pfam" id="PF07980"/>
    </source>
</evidence>
<evidence type="ECO:0000256" key="1">
    <source>
        <dbReference type="ARBA" id="ARBA00004442"/>
    </source>
</evidence>
<protein>
    <submittedName>
        <fullName evidence="9">RagB/SusD family nutrient uptake outer membrane protein</fullName>
    </submittedName>
</protein>
<evidence type="ECO:0000313" key="8">
    <source>
        <dbReference type="EMBL" id="GFH86403.1"/>
    </source>
</evidence>
<dbReference type="Proteomes" id="UP000491181">
    <property type="component" value="Unassembled WGS sequence"/>
</dbReference>
<keyword evidence="4" id="KW-0472">Membrane</keyword>
<evidence type="ECO:0000256" key="4">
    <source>
        <dbReference type="ARBA" id="ARBA00023136"/>
    </source>
</evidence>
<dbReference type="InterPro" id="IPR011990">
    <property type="entry name" value="TPR-like_helical_dom_sf"/>
</dbReference>
<evidence type="ECO:0000256" key="5">
    <source>
        <dbReference type="ARBA" id="ARBA00023237"/>
    </source>
</evidence>
<feature type="domain" description="SusD-like N-terminal" evidence="7">
    <location>
        <begin position="59"/>
        <end position="219"/>
    </location>
</feature>
<feature type="domain" description="RagB/SusD" evidence="6">
    <location>
        <begin position="329"/>
        <end position="585"/>
    </location>
</feature>
<dbReference type="Gene3D" id="1.25.40.390">
    <property type="match status" value="1"/>
</dbReference>
<evidence type="ECO:0000313" key="11">
    <source>
        <dbReference type="Proteomes" id="UP000491181"/>
    </source>
</evidence>
<evidence type="ECO:0000259" key="7">
    <source>
        <dbReference type="Pfam" id="PF14322"/>
    </source>
</evidence>
<dbReference type="RefSeq" id="WP_120465705.1">
    <property type="nucleotide sequence ID" value="NZ_BLLS01000040.1"/>
</dbReference>
<comment type="similarity">
    <text evidence="2">Belongs to the SusD family.</text>
</comment>